<sequence length="188" mass="22683">MEHYKIFSLGRLDINKYNYFVLSLVIFSLVSLQCVFVIYYDSGYKTGIVIFLSFFLVFAVWFFVRSMYRKSEIIYHISHSKEENKAILSELINKKQMKLKDIQESPDLEYTYFTMCKGRKTYELTFYICEKVIAFNVRNKYDQGNFDFRRNQIEKEISKFIEEYKSDSKIELQVNNYELKETNIYKLG</sequence>
<gene>
    <name evidence="2" type="ORF">AXF12_01805</name>
    <name evidence="3" type="ORF">SAMEA44541418_01393</name>
</gene>
<evidence type="ECO:0000313" key="3">
    <source>
        <dbReference type="EMBL" id="SNV11052.1"/>
    </source>
</evidence>
<dbReference type="Proteomes" id="UP000065822">
    <property type="component" value="Chromosome"/>
</dbReference>
<evidence type="ECO:0000313" key="5">
    <source>
        <dbReference type="Proteomes" id="UP000215539"/>
    </source>
</evidence>
<evidence type="ECO:0000313" key="2">
    <source>
        <dbReference type="EMBL" id="AMD84378.1"/>
    </source>
</evidence>
<reference evidence="2 4" key="1">
    <citation type="submission" date="2016-02" db="EMBL/GenBank/DDBJ databases">
        <authorList>
            <person name="Holder M.E."/>
            <person name="Ajami N.J."/>
            <person name="Petrosino J.F."/>
        </authorList>
    </citation>
    <scope>NUCLEOTIDE SEQUENCE [LARGE SCALE GENOMIC DNA]</scope>
    <source>
        <strain evidence="2 4">CCUG 32990</strain>
    </source>
</reference>
<dbReference type="RefSeq" id="WP_066427944.1">
    <property type="nucleotide sequence ID" value="NZ_CP014227.1"/>
</dbReference>
<accession>A0AAX2H0J7</accession>
<dbReference type="Proteomes" id="UP000215539">
    <property type="component" value="Chromosome 1"/>
</dbReference>
<dbReference type="EMBL" id="CP014227">
    <property type="protein sequence ID" value="AMD84378.1"/>
    <property type="molecule type" value="Genomic_DNA"/>
</dbReference>
<proteinExistence type="predicted"/>
<dbReference type="EMBL" id="LT906449">
    <property type="protein sequence ID" value="SNV11052.1"/>
    <property type="molecule type" value="Genomic_DNA"/>
</dbReference>
<protein>
    <submittedName>
        <fullName evidence="3">Uncharacterized protein</fullName>
    </submittedName>
</protein>
<name>A0AAX2H0J7_9FLAO</name>
<dbReference type="AlphaFoldDB" id="A0AAX2H0J7"/>
<evidence type="ECO:0000256" key="1">
    <source>
        <dbReference type="SAM" id="Phobius"/>
    </source>
</evidence>
<dbReference type="KEGG" id="chg:AXF12_01805"/>
<reference evidence="3 5" key="2">
    <citation type="submission" date="2017-06" db="EMBL/GenBank/DDBJ databases">
        <authorList>
            <consortium name="Pathogen Informatics"/>
        </authorList>
    </citation>
    <scope>NUCLEOTIDE SEQUENCE [LARGE SCALE GENOMIC DNA]</scope>
    <source>
        <strain evidence="3 5">NCTC12947</strain>
    </source>
</reference>
<feature type="transmembrane region" description="Helical" evidence="1">
    <location>
        <begin position="46"/>
        <end position="64"/>
    </location>
</feature>
<organism evidence="3 5">
    <name type="scientific">Capnocytophaga haemolytica</name>
    <dbReference type="NCBI Taxonomy" id="45243"/>
    <lineage>
        <taxon>Bacteria</taxon>
        <taxon>Pseudomonadati</taxon>
        <taxon>Bacteroidota</taxon>
        <taxon>Flavobacteriia</taxon>
        <taxon>Flavobacteriales</taxon>
        <taxon>Flavobacteriaceae</taxon>
        <taxon>Capnocytophaga</taxon>
    </lineage>
</organism>
<evidence type="ECO:0000313" key="4">
    <source>
        <dbReference type="Proteomes" id="UP000065822"/>
    </source>
</evidence>
<feature type="transmembrane region" description="Helical" evidence="1">
    <location>
        <begin position="20"/>
        <end position="40"/>
    </location>
</feature>
<keyword evidence="1" id="KW-1133">Transmembrane helix</keyword>
<keyword evidence="1" id="KW-0472">Membrane</keyword>
<keyword evidence="1" id="KW-0812">Transmembrane</keyword>
<keyword evidence="4" id="KW-1185">Reference proteome</keyword>